<dbReference type="GO" id="GO:0004605">
    <property type="term" value="F:phosphatidate cytidylyltransferase activity"/>
    <property type="evidence" value="ECO:0007669"/>
    <property type="project" value="UniProtKB-EC"/>
</dbReference>
<dbReference type="GO" id="GO:0005886">
    <property type="term" value="C:plasma membrane"/>
    <property type="evidence" value="ECO:0007669"/>
    <property type="project" value="UniProtKB-SubCell"/>
</dbReference>
<evidence type="ECO:0000256" key="19">
    <source>
        <dbReference type="ARBA" id="ARBA00031825"/>
    </source>
</evidence>
<feature type="transmembrane region" description="Helical" evidence="24">
    <location>
        <begin position="163"/>
        <end position="182"/>
    </location>
</feature>
<dbReference type="EMBL" id="JAENIM010000039">
    <property type="protein sequence ID" value="MBK1791218.1"/>
    <property type="molecule type" value="Genomic_DNA"/>
</dbReference>
<evidence type="ECO:0000256" key="11">
    <source>
        <dbReference type="ARBA" id="ARBA00022692"/>
    </source>
</evidence>
<sequence>MTKGKEKSKARVFADRLLSTVILWAIVTAVFLSDQPVAFAVMVVALSMLALKEYYTMVRDGGLSAQPKIGMVSALIYLGAISYLLVNSGGAALDRVGQLDAIAVCFVAMASFLWQLRQSVEKHKTLNEVALTLLGFIYIPVMFSFVLRLLFLPEGESMVPGAVLILWLVAVTKFTDMGAYVTGSLIGKNKMIPHISPAKTWEGIAGGVFFAQLAGCGLFYFFPEQLEVLGGWPQVIGFVFVLAFLAVVGDLAESVVKRALEIKDSGHTLPGIGGVLDLIDSICFTAPALYFLIIWL</sequence>
<name>A0A8J7MEV0_9BACT</name>
<evidence type="ECO:0000256" key="3">
    <source>
        <dbReference type="ARBA" id="ARBA00005119"/>
    </source>
</evidence>
<evidence type="ECO:0000256" key="5">
    <source>
        <dbReference type="ARBA" id="ARBA00010185"/>
    </source>
</evidence>
<evidence type="ECO:0000313" key="25">
    <source>
        <dbReference type="EMBL" id="MBK1791218.1"/>
    </source>
</evidence>
<evidence type="ECO:0000256" key="12">
    <source>
        <dbReference type="ARBA" id="ARBA00022695"/>
    </source>
</evidence>
<evidence type="ECO:0000256" key="4">
    <source>
        <dbReference type="ARBA" id="ARBA00005189"/>
    </source>
</evidence>
<dbReference type="AlphaFoldDB" id="A0A8J7MEV0"/>
<protein>
    <recommendedName>
        <fullName evidence="7">Phosphatidate cytidylyltransferase</fullName>
        <ecNumber evidence="6">2.7.7.41</ecNumber>
    </recommendedName>
    <alternativeName>
        <fullName evidence="20">CDP-DAG synthase</fullName>
    </alternativeName>
    <alternativeName>
        <fullName evidence="22">CDP-DG synthase</fullName>
    </alternativeName>
    <alternativeName>
        <fullName evidence="18">CDP-diacylglycerol synthase</fullName>
    </alternativeName>
    <alternativeName>
        <fullName evidence="21">CDP-diglyceride pyrophosphorylase</fullName>
    </alternativeName>
    <alternativeName>
        <fullName evidence="23">CDP-diglyceride synthase</fullName>
    </alternativeName>
    <alternativeName>
        <fullName evidence="19">CTP:phosphatidate cytidylyltransferase</fullName>
    </alternativeName>
</protein>
<comment type="pathway">
    <text evidence="4">Lipid metabolism.</text>
</comment>
<organism evidence="25 26">
    <name type="scientific">Persicirhabdus sediminis</name>
    <dbReference type="NCBI Taxonomy" id="454144"/>
    <lineage>
        <taxon>Bacteria</taxon>
        <taxon>Pseudomonadati</taxon>
        <taxon>Verrucomicrobiota</taxon>
        <taxon>Verrucomicrobiia</taxon>
        <taxon>Verrucomicrobiales</taxon>
        <taxon>Verrucomicrobiaceae</taxon>
        <taxon>Persicirhabdus</taxon>
    </lineage>
</organism>
<evidence type="ECO:0000256" key="15">
    <source>
        <dbReference type="ARBA" id="ARBA00023136"/>
    </source>
</evidence>
<comment type="pathway">
    <text evidence="3">Phospholipid metabolism; CDP-diacylglycerol biosynthesis; CDP-diacylglycerol from sn-glycerol 3-phosphate: step 3/3.</text>
</comment>
<evidence type="ECO:0000256" key="7">
    <source>
        <dbReference type="ARBA" id="ARBA00019373"/>
    </source>
</evidence>
<comment type="similarity">
    <text evidence="5">Belongs to the CDS family.</text>
</comment>
<keyword evidence="9" id="KW-0444">Lipid biosynthesis</keyword>
<feature type="transmembrane region" description="Helical" evidence="24">
    <location>
        <begin position="12"/>
        <end position="32"/>
    </location>
</feature>
<evidence type="ECO:0000256" key="13">
    <source>
        <dbReference type="ARBA" id="ARBA00022989"/>
    </source>
</evidence>
<dbReference type="Proteomes" id="UP000624703">
    <property type="component" value="Unassembled WGS sequence"/>
</dbReference>
<evidence type="ECO:0000256" key="6">
    <source>
        <dbReference type="ARBA" id="ARBA00012487"/>
    </source>
</evidence>
<keyword evidence="11 24" id="KW-0812">Transmembrane</keyword>
<keyword evidence="17" id="KW-1208">Phospholipid metabolism</keyword>
<evidence type="ECO:0000256" key="14">
    <source>
        <dbReference type="ARBA" id="ARBA00023098"/>
    </source>
</evidence>
<dbReference type="PANTHER" id="PTHR46382">
    <property type="entry name" value="PHOSPHATIDATE CYTIDYLYLTRANSFERASE"/>
    <property type="match status" value="1"/>
</dbReference>
<evidence type="ECO:0000256" key="23">
    <source>
        <dbReference type="ARBA" id="ARBA00033406"/>
    </source>
</evidence>
<evidence type="ECO:0000256" key="24">
    <source>
        <dbReference type="SAM" id="Phobius"/>
    </source>
</evidence>
<accession>A0A8J7MEV0</accession>
<keyword evidence="15 24" id="KW-0472">Membrane</keyword>
<evidence type="ECO:0000256" key="21">
    <source>
        <dbReference type="ARBA" id="ARBA00032396"/>
    </source>
</evidence>
<evidence type="ECO:0000256" key="9">
    <source>
        <dbReference type="ARBA" id="ARBA00022516"/>
    </source>
</evidence>
<keyword evidence="12" id="KW-0548">Nucleotidyltransferase</keyword>
<proteinExistence type="inferred from homology"/>
<evidence type="ECO:0000256" key="10">
    <source>
        <dbReference type="ARBA" id="ARBA00022679"/>
    </source>
</evidence>
<evidence type="ECO:0000256" key="2">
    <source>
        <dbReference type="ARBA" id="ARBA00004651"/>
    </source>
</evidence>
<keyword evidence="16" id="KW-0594">Phospholipid biosynthesis</keyword>
<keyword evidence="8" id="KW-1003">Cell membrane</keyword>
<keyword evidence="14" id="KW-0443">Lipid metabolism</keyword>
<evidence type="ECO:0000256" key="18">
    <source>
        <dbReference type="ARBA" id="ARBA00029893"/>
    </source>
</evidence>
<evidence type="ECO:0000256" key="1">
    <source>
        <dbReference type="ARBA" id="ARBA00001698"/>
    </source>
</evidence>
<evidence type="ECO:0000256" key="16">
    <source>
        <dbReference type="ARBA" id="ARBA00023209"/>
    </source>
</evidence>
<dbReference type="Pfam" id="PF01148">
    <property type="entry name" value="CTP_transf_1"/>
    <property type="match status" value="1"/>
</dbReference>
<feature type="transmembrane region" description="Helical" evidence="24">
    <location>
        <begin position="69"/>
        <end position="86"/>
    </location>
</feature>
<comment type="catalytic activity">
    <reaction evidence="1">
        <text>a 1,2-diacyl-sn-glycero-3-phosphate + CTP + H(+) = a CDP-1,2-diacyl-sn-glycerol + diphosphate</text>
        <dbReference type="Rhea" id="RHEA:16229"/>
        <dbReference type="ChEBI" id="CHEBI:15378"/>
        <dbReference type="ChEBI" id="CHEBI:33019"/>
        <dbReference type="ChEBI" id="CHEBI:37563"/>
        <dbReference type="ChEBI" id="CHEBI:58332"/>
        <dbReference type="ChEBI" id="CHEBI:58608"/>
        <dbReference type="EC" id="2.7.7.41"/>
    </reaction>
</comment>
<feature type="transmembrane region" description="Helical" evidence="24">
    <location>
        <begin position="129"/>
        <end position="151"/>
    </location>
</feature>
<evidence type="ECO:0000256" key="22">
    <source>
        <dbReference type="ARBA" id="ARBA00032743"/>
    </source>
</evidence>
<comment type="caution">
    <text evidence="25">The sequence shown here is derived from an EMBL/GenBank/DDBJ whole genome shotgun (WGS) entry which is preliminary data.</text>
</comment>
<dbReference type="EC" id="2.7.7.41" evidence="6"/>
<keyword evidence="10" id="KW-0808">Transferase</keyword>
<feature type="transmembrane region" description="Helical" evidence="24">
    <location>
        <begin position="272"/>
        <end position="295"/>
    </location>
</feature>
<feature type="transmembrane region" description="Helical" evidence="24">
    <location>
        <begin position="98"/>
        <end position="117"/>
    </location>
</feature>
<feature type="transmembrane region" description="Helical" evidence="24">
    <location>
        <begin position="234"/>
        <end position="252"/>
    </location>
</feature>
<comment type="subcellular location">
    <subcellularLocation>
        <location evidence="2">Cell membrane</location>
        <topology evidence="2">Multi-pass membrane protein</topology>
    </subcellularLocation>
</comment>
<keyword evidence="13 24" id="KW-1133">Transmembrane helix</keyword>
<dbReference type="PANTHER" id="PTHR46382:SF1">
    <property type="entry name" value="PHOSPHATIDATE CYTIDYLYLTRANSFERASE"/>
    <property type="match status" value="1"/>
</dbReference>
<reference evidence="25" key="1">
    <citation type="submission" date="2021-01" db="EMBL/GenBank/DDBJ databases">
        <title>Modified the classification status of verrucomicrobia.</title>
        <authorList>
            <person name="Feng X."/>
        </authorList>
    </citation>
    <scope>NUCLEOTIDE SEQUENCE</scope>
    <source>
        <strain evidence="25">_KCTC 22039</strain>
    </source>
</reference>
<feature type="transmembrane region" description="Helical" evidence="24">
    <location>
        <begin position="203"/>
        <end position="222"/>
    </location>
</feature>
<evidence type="ECO:0000313" key="26">
    <source>
        <dbReference type="Proteomes" id="UP000624703"/>
    </source>
</evidence>
<evidence type="ECO:0000256" key="20">
    <source>
        <dbReference type="ARBA" id="ARBA00032253"/>
    </source>
</evidence>
<evidence type="ECO:0000256" key="17">
    <source>
        <dbReference type="ARBA" id="ARBA00023264"/>
    </source>
</evidence>
<dbReference type="GO" id="GO:0016024">
    <property type="term" value="P:CDP-diacylglycerol biosynthetic process"/>
    <property type="evidence" value="ECO:0007669"/>
    <property type="project" value="TreeGrafter"/>
</dbReference>
<dbReference type="RefSeq" id="WP_200311232.1">
    <property type="nucleotide sequence ID" value="NZ_JAENIM010000039.1"/>
</dbReference>
<keyword evidence="26" id="KW-1185">Reference proteome</keyword>
<gene>
    <name evidence="25" type="ORF">JIN82_08645</name>
</gene>
<evidence type="ECO:0000256" key="8">
    <source>
        <dbReference type="ARBA" id="ARBA00022475"/>
    </source>
</evidence>